<dbReference type="InterPro" id="IPR042099">
    <property type="entry name" value="ANL_N_sf"/>
</dbReference>
<dbReference type="GO" id="GO:0016874">
    <property type="term" value="F:ligase activity"/>
    <property type="evidence" value="ECO:0007669"/>
    <property type="project" value="UniProtKB-KW"/>
</dbReference>
<sequence>MNTAPLDIWLKDRMGLVDVEHVPTREQLRQWQLERLVDVVEHARKHSPFYADHLGNIDPSSISSFEDFAQIPCLTQDILRNEPERLLCVPQESAGSLVTLSSSGTTGMPKHTFHTAEDMQATIDYFTWTMSRLVAEGEVAFVLMPEDGPSNVGRLLKEALARFGAQVVTHGILEDVDAAIDHCLETKATCIVGTPAHLNVMSMGWEQRGLIPHHINSVLLCWDTVPGPVVHRVERVLGCSVYRHWGMVETGLGGAVECEPHSGMHLRETDVFVEIVRVGTCTPCPDGEFGEIVITTPMRRGMPLIRYRTGDMGRIIPGECFCGSPLRRLDTQIRRMTDTVDLAGVNLSLFDLNEALYAVEGLADFSVEYSRNTLRIFACGLGHDLSEYIRNALLRETQVGKAHAEGAVNLEIVVRQGCATVGEGLGKRRIRTE</sequence>
<feature type="domain" description="AMP-dependent synthetase/ligase" evidence="1">
    <location>
        <begin position="102"/>
        <end position="297"/>
    </location>
</feature>
<dbReference type="PANTHER" id="PTHR36932">
    <property type="entry name" value="CAPSULAR POLYSACCHARIDE BIOSYNTHESIS PROTEIN"/>
    <property type="match status" value="1"/>
</dbReference>
<keyword evidence="3" id="KW-1185">Reference proteome</keyword>
<organism evidence="2 3">
    <name type="scientific">Pseudodesulfovibrio profundus</name>
    <dbReference type="NCBI Taxonomy" id="57320"/>
    <lineage>
        <taxon>Bacteria</taxon>
        <taxon>Pseudomonadati</taxon>
        <taxon>Thermodesulfobacteriota</taxon>
        <taxon>Desulfovibrionia</taxon>
        <taxon>Desulfovibrionales</taxon>
        <taxon>Desulfovibrionaceae</taxon>
    </lineage>
</organism>
<dbReference type="Pfam" id="PF00501">
    <property type="entry name" value="AMP-binding"/>
    <property type="match status" value="1"/>
</dbReference>
<name>A0A2C8FEB3_9BACT</name>
<dbReference type="OrthoDB" id="5484550at2"/>
<dbReference type="KEGG" id="pprf:DPRO_3483"/>
<dbReference type="Proteomes" id="UP000219215">
    <property type="component" value="Chromosome DPRO"/>
</dbReference>
<dbReference type="SUPFAM" id="SSF56801">
    <property type="entry name" value="Acetyl-CoA synthetase-like"/>
    <property type="match status" value="1"/>
</dbReference>
<dbReference type="InterPro" id="IPR000873">
    <property type="entry name" value="AMP-dep_synth/lig_dom"/>
</dbReference>
<dbReference type="AlphaFoldDB" id="A0A2C8FEB3"/>
<dbReference type="NCBIfam" id="NF045666">
    <property type="entry name" value="DVU1553_fam_AMP"/>
    <property type="match status" value="1"/>
</dbReference>
<dbReference type="InterPro" id="IPR053158">
    <property type="entry name" value="CapK_Type1_Caps_Biosynth"/>
</dbReference>
<evidence type="ECO:0000313" key="2">
    <source>
        <dbReference type="EMBL" id="SOB60399.1"/>
    </source>
</evidence>
<dbReference type="EMBL" id="LT907975">
    <property type="protein sequence ID" value="SOB60399.1"/>
    <property type="molecule type" value="Genomic_DNA"/>
</dbReference>
<evidence type="ECO:0000259" key="1">
    <source>
        <dbReference type="Pfam" id="PF00501"/>
    </source>
</evidence>
<accession>A0A2C8FEB3</accession>
<protein>
    <submittedName>
        <fullName evidence="2">AMP-dependent synthetase and ligase</fullName>
    </submittedName>
</protein>
<dbReference type="PANTHER" id="PTHR36932:SF1">
    <property type="entry name" value="CAPSULAR POLYSACCHARIDE BIOSYNTHESIS PROTEIN"/>
    <property type="match status" value="1"/>
</dbReference>
<keyword evidence="2" id="KW-0436">Ligase</keyword>
<proteinExistence type="predicted"/>
<dbReference type="Gene3D" id="3.40.50.12780">
    <property type="entry name" value="N-terminal domain of ligase-like"/>
    <property type="match status" value="1"/>
</dbReference>
<reference evidence="3" key="1">
    <citation type="submission" date="2017-09" db="EMBL/GenBank/DDBJ databases">
        <authorList>
            <person name="Regsiter A."/>
            <person name="William W."/>
        </authorList>
    </citation>
    <scope>NUCLEOTIDE SEQUENCE [LARGE SCALE GENOMIC DNA]</scope>
    <source>
        <strain evidence="3">500-1</strain>
    </source>
</reference>
<evidence type="ECO:0000313" key="3">
    <source>
        <dbReference type="Proteomes" id="UP000219215"/>
    </source>
</evidence>
<gene>
    <name evidence="2" type="ORF">DPRO_3483</name>
</gene>
<dbReference type="RefSeq" id="WP_097013129.1">
    <property type="nucleotide sequence ID" value="NZ_LT907975.1"/>
</dbReference>